<sequence>MIEYSMKKNKASLWIALIIFIAIFLRLYDLKAAPPGLWSDEAMNGVNTIQALEGSDWKVYYPENFGREGLFINIQAIFVKFLGHEPWVLRLPSAIFGILTVLGLYLMTRELFRLSANSESSSNKRIALFTSFFLATSFWHIIFSRMGFRAIMAPLLLVLAFYFLFRGMRISLPDSAFLTHKNPKSQALNPKQYPNPNDQNRKRFGILNFGNWNLFGISDLGFRISATLLFSLGGLLLGLGFHTYIAFRIAPLIALYPLWIFYKQYREEKLKDGICAPCLIVLFIFMALVAASPLLIYYAQNPADFFGRTSSISIFSSPQPLGQFSENVLKTAQMFNFFGDFNWRHNYAGSSQLWWPVGILFLIGIWRALRSSTPGVKSQKTPGVFPRSASNFILLWFSVMMLPVIMSSEGLPHALRAIVLIPPAMIFAALGLEFLIGRINMKFEEWEIDFPEHKKQIHRIHKELKIVLFVFFIAAASNVFNQYFFRWAPNPEVYDSFLGNETKMAHWLNNEPSSIKKYVVTNSADAVDLTGRPLSFAPIIFITDTYFENKQKEKNIYYFGSAEFDKIDCSAPCTIIPVESRPTIYETLKEKIPNLRIDGSPGFVVLKN</sequence>
<gene>
    <name evidence="9" type="ORF">A2W54_02840</name>
</gene>
<accession>A0A1F5WPU2</accession>
<evidence type="ECO:0000256" key="5">
    <source>
        <dbReference type="ARBA" id="ARBA00022692"/>
    </source>
</evidence>
<evidence type="ECO:0000256" key="7">
    <source>
        <dbReference type="ARBA" id="ARBA00023136"/>
    </source>
</evidence>
<keyword evidence="2" id="KW-1003">Cell membrane</keyword>
<comment type="subcellular location">
    <subcellularLocation>
        <location evidence="1">Cell membrane</location>
        <topology evidence="1">Multi-pass membrane protein</topology>
    </subcellularLocation>
</comment>
<dbReference type="Proteomes" id="UP000178425">
    <property type="component" value="Unassembled WGS sequence"/>
</dbReference>
<dbReference type="GO" id="GO:0009103">
    <property type="term" value="P:lipopolysaccharide biosynthetic process"/>
    <property type="evidence" value="ECO:0007669"/>
    <property type="project" value="UniProtKB-ARBA"/>
</dbReference>
<feature type="transmembrane region" description="Helical" evidence="8">
    <location>
        <begin position="464"/>
        <end position="485"/>
    </location>
</feature>
<evidence type="ECO:0000256" key="4">
    <source>
        <dbReference type="ARBA" id="ARBA00022679"/>
    </source>
</evidence>
<keyword evidence="5 8" id="KW-0812">Transmembrane</keyword>
<dbReference type="GO" id="GO:0016763">
    <property type="term" value="F:pentosyltransferase activity"/>
    <property type="evidence" value="ECO:0007669"/>
    <property type="project" value="TreeGrafter"/>
</dbReference>
<evidence type="ECO:0000256" key="8">
    <source>
        <dbReference type="SAM" id="Phobius"/>
    </source>
</evidence>
<dbReference type="InterPro" id="IPR050297">
    <property type="entry name" value="LipidA_mod_glycosyltrf_83"/>
</dbReference>
<dbReference type="PANTHER" id="PTHR33908">
    <property type="entry name" value="MANNOSYLTRANSFERASE YKCB-RELATED"/>
    <property type="match status" value="1"/>
</dbReference>
<keyword evidence="6 8" id="KW-1133">Transmembrane helix</keyword>
<dbReference type="AlphaFoldDB" id="A0A1F5WPU2"/>
<evidence type="ECO:0000256" key="6">
    <source>
        <dbReference type="ARBA" id="ARBA00022989"/>
    </source>
</evidence>
<keyword evidence="7 8" id="KW-0472">Membrane</keyword>
<organism evidence="9 10">
    <name type="scientific">Candidatus Giovannonibacteria bacterium RIFCSPHIGHO2_02_43_13</name>
    <dbReference type="NCBI Taxonomy" id="1798330"/>
    <lineage>
        <taxon>Bacteria</taxon>
        <taxon>Candidatus Giovannoniibacteriota</taxon>
    </lineage>
</organism>
<feature type="transmembrane region" description="Helical" evidence="8">
    <location>
        <begin position="353"/>
        <end position="369"/>
    </location>
</feature>
<keyword evidence="3" id="KW-0328">Glycosyltransferase</keyword>
<evidence type="ECO:0000256" key="3">
    <source>
        <dbReference type="ARBA" id="ARBA00022676"/>
    </source>
</evidence>
<feature type="transmembrane region" description="Helical" evidence="8">
    <location>
        <begin position="414"/>
        <end position="436"/>
    </location>
</feature>
<evidence type="ECO:0000313" key="10">
    <source>
        <dbReference type="Proteomes" id="UP000178425"/>
    </source>
</evidence>
<feature type="transmembrane region" description="Helical" evidence="8">
    <location>
        <begin position="389"/>
        <end position="408"/>
    </location>
</feature>
<proteinExistence type="predicted"/>
<evidence type="ECO:0000256" key="1">
    <source>
        <dbReference type="ARBA" id="ARBA00004651"/>
    </source>
</evidence>
<feature type="transmembrane region" description="Helical" evidence="8">
    <location>
        <begin position="12"/>
        <end position="28"/>
    </location>
</feature>
<comment type="caution">
    <text evidence="9">The sequence shown here is derived from an EMBL/GenBank/DDBJ whole genome shotgun (WGS) entry which is preliminary data.</text>
</comment>
<dbReference type="GO" id="GO:0010041">
    <property type="term" value="P:response to iron(III) ion"/>
    <property type="evidence" value="ECO:0007669"/>
    <property type="project" value="TreeGrafter"/>
</dbReference>
<feature type="transmembrane region" description="Helical" evidence="8">
    <location>
        <begin position="274"/>
        <end position="299"/>
    </location>
</feature>
<reference evidence="9 10" key="1">
    <citation type="journal article" date="2016" name="Nat. Commun.">
        <title>Thousands of microbial genomes shed light on interconnected biogeochemical processes in an aquifer system.</title>
        <authorList>
            <person name="Anantharaman K."/>
            <person name="Brown C.T."/>
            <person name="Hug L.A."/>
            <person name="Sharon I."/>
            <person name="Castelle C.J."/>
            <person name="Probst A.J."/>
            <person name="Thomas B.C."/>
            <person name="Singh A."/>
            <person name="Wilkins M.J."/>
            <person name="Karaoz U."/>
            <person name="Brodie E.L."/>
            <person name="Williams K.H."/>
            <person name="Hubbard S.S."/>
            <person name="Banfield J.F."/>
        </authorList>
    </citation>
    <scope>NUCLEOTIDE SEQUENCE [LARGE SCALE GENOMIC DNA]</scope>
</reference>
<keyword evidence="4" id="KW-0808">Transferase</keyword>
<evidence type="ECO:0000256" key="2">
    <source>
        <dbReference type="ARBA" id="ARBA00022475"/>
    </source>
</evidence>
<name>A0A1F5WPU2_9BACT</name>
<feature type="transmembrane region" description="Helical" evidence="8">
    <location>
        <begin position="148"/>
        <end position="165"/>
    </location>
</feature>
<feature type="transmembrane region" description="Helical" evidence="8">
    <location>
        <begin position="87"/>
        <end position="106"/>
    </location>
</feature>
<evidence type="ECO:0008006" key="11">
    <source>
        <dbReference type="Google" id="ProtNLM"/>
    </source>
</evidence>
<dbReference type="GO" id="GO:0005886">
    <property type="term" value="C:plasma membrane"/>
    <property type="evidence" value="ECO:0007669"/>
    <property type="project" value="UniProtKB-SubCell"/>
</dbReference>
<dbReference type="PANTHER" id="PTHR33908:SF3">
    <property type="entry name" value="UNDECAPRENYL PHOSPHATE-ALPHA-4-AMINO-4-DEOXY-L-ARABINOSE ARABINOSYL TRANSFERASE"/>
    <property type="match status" value="1"/>
</dbReference>
<evidence type="ECO:0000313" key="9">
    <source>
        <dbReference type="EMBL" id="OGF77679.1"/>
    </source>
</evidence>
<feature type="transmembrane region" description="Helical" evidence="8">
    <location>
        <begin position="245"/>
        <end position="262"/>
    </location>
</feature>
<dbReference type="EMBL" id="MFHI01000037">
    <property type="protein sequence ID" value="OGF77679.1"/>
    <property type="molecule type" value="Genomic_DNA"/>
</dbReference>
<protein>
    <recommendedName>
        <fullName evidence="11">Glycosyltransferase RgtA/B/C/D-like domain-containing protein</fullName>
    </recommendedName>
</protein>
<feature type="transmembrane region" description="Helical" evidence="8">
    <location>
        <begin position="126"/>
        <end position="142"/>
    </location>
</feature>